<dbReference type="RefSeq" id="WP_201430612.1">
    <property type="nucleotide sequence ID" value="NZ_JAEQBW010000002.1"/>
</dbReference>
<evidence type="ECO:0000313" key="3">
    <source>
        <dbReference type="Proteomes" id="UP000611723"/>
    </source>
</evidence>
<keyword evidence="1" id="KW-0812">Transmembrane</keyword>
<keyword evidence="3" id="KW-1185">Reference proteome</keyword>
<proteinExistence type="predicted"/>
<protein>
    <recommendedName>
        <fullName evidence="4">Copper chaperone NosL</fullName>
    </recommendedName>
</protein>
<evidence type="ECO:0000313" key="2">
    <source>
        <dbReference type="EMBL" id="MBK6264949.1"/>
    </source>
</evidence>
<sequence length="203" mass="23448">MKNFLQPRIIMLASLICLGLVFFFPLWQITLEAAQFPGGLQLHIWINKVSGSEKNIVQNVNILNHYIGMQAIHPESIPELKYFPIITYFMLGFGVLTIWLNKTWAYLSWFILMAVLGTLGIYDFYLWLYDYGHNLDPMAPIKIEGMSFMPPLFGEKDLLNFYVKSYPHWGGVFLGLSIIISGLAFWRKRRAVPKEKASYLSTN</sequence>
<name>A0A934WXS0_9BACT</name>
<dbReference type="AlphaFoldDB" id="A0A934WXS0"/>
<feature type="transmembrane region" description="Helical" evidence="1">
    <location>
        <begin position="82"/>
        <end position="100"/>
    </location>
</feature>
<gene>
    <name evidence="2" type="ORF">JKA74_07865</name>
</gene>
<evidence type="ECO:0000256" key="1">
    <source>
        <dbReference type="SAM" id="Phobius"/>
    </source>
</evidence>
<dbReference type="EMBL" id="JAEQBW010000002">
    <property type="protein sequence ID" value="MBK6264949.1"/>
    <property type="molecule type" value="Genomic_DNA"/>
</dbReference>
<dbReference type="Proteomes" id="UP000611723">
    <property type="component" value="Unassembled WGS sequence"/>
</dbReference>
<accession>A0A934WXS0</accession>
<feature type="transmembrane region" description="Helical" evidence="1">
    <location>
        <begin position="107"/>
        <end position="128"/>
    </location>
</feature>
<organism evidence="2 3">
    <name type="scientific">Marivirga aurantiaca</name>
    <dbReference type="NCBI Taxonomy" id="2802615"/>
    <lineage>
        <taxon>Bacteria</taxon>
        <taxon>Pseudomonadati</taxon>
        <taxon>Bacteroidota</taxon>
        <taxon>Cytophagia</taxon>
        <taxon>Cytophagales</taxon>
        <taxon>Marivirgaceae</taxon>
        <taxon>Marivirga</taxon>
    </lineage>
</organism>
<comment type="caution">
    <text evidence="2">The sequence shown here is derived from an EMBL/GenBank/DDBJ whole genome shotgun (WGS) entry which is preliminary data.</text>
</comment>
<keyword evidence="1" id="KW-0472">Membrane</keyword>
<feature type="transmembrane region" description="Helical" evidence="1">
    <location>
        <begin position="9"/>
        <end position="27"/>
    </location>
</feature>
<feature type="transmembrane region" description="Helical" evidence="1">
    <location>
        <begin position="166"/>
        <end position="186"/>
    </location>
</feature>
<reference evidence="2" key="1">
    <citation type="submission" date="2021-01" db="EMBL/GenBank/DDBJ databases">
        <title>Marivirga aurantiaca sp. nov., isolated from intertidal surface sediments.</title>
        <authorList>
            <person name="Zhang M."/>
        </authorList>
    </citation>
    <scope>NUCLEOTIDE SEQUENCE</scope>
    <source>
        <strain evidence="2">S37H4</strain>
    </source>
</reference>
<keyword evidence="1" id="KW-1133">Transmembrane helix</keyword>
<evidence type="ECO:0008006" key="4">
    <source>
        <dbReference type="Google" id="ProtNLM"/>
    </source>
</evidence>